<reference evidence="2 3" key="1">
    <citation type="submission" date="2021-03" db="EMBL/GenBank/DDBJ databases">
        <title>Five novel Rahnella species.</title>
        <authorList>
            <person name="Brady C."/>
            <person name="Asselin J."/>
            <person name="Beer S."/>
            <person name="Bruberg M.B."/>
            <person name="Crampton B."/>
            <person name="Venter S."/>
            <person name="Arnold D."/>
            <person name="Denman S."/>
        </authorList>
    </citation>
    <scope>NUCLEOTIDE SEQUENCE [LARGE SCALE GENOMIC DNA]</scope>
    <source>
        <strain evidence="2 3">FRB 231</strain>
    </source>
</reference>
<keyword evidence="3" id="KW-1185">Reference proteome</keyword>
<feature type="non-terminal residue" evidence="2">
    <location>
        <position position="104"/>
    </location>
</feature>
<dbReference type="PANTHER" id="PTHR34047:SF8">
    <property type="entry name" value="PROTEIN YKFC"/>
    <property type="match status" value="1"/>
</dbReference>
<evidence type="ECO:0008006" key="4">
    <source>
        <dbReference type="Google" id="ProtNLM"/>
    </source>
</evidence>
<dbReference type="Proteomes" id="UP000739284">
    <property type="component" value="Unassembled WGS sequence"/>
</dbReference>
<dbReference type="RefSeq" id="WP_217147658.1">
    <property type="nucleotide sequence ID" value="NZ_JAFMOY010000089.1"/>
</dbReference>
<organism evidence="2 3">
    <name type="scientific">Rahnella ecdela</name>
    <dbReference type="NCBI Taxonomy" id="2816250"/>
    <lineage>
        <taxon>Bacteria</taxon>
        <taxon>Pseudomonadati</taxon>
        <taxon>Pseudomonadota</taxon>
        <taxon>Gammaproteobacteria</taxon>
        <taxon>Enterobacterales</taxon>
        <taxon>Yersiniaceae</taxon>
        <taxon>Rahnella</taxon>
    </lineage>
</organism>
<comment type="similarity">
    <text evidence="1">Belongs to the bacterial reverse transcriptase family.</text>
</comment>
<dbReference type="InterPro" id="IPR051083">
    <property type="entry name" value="GrpII_Intron_Splice-Mob/Def"/>
</dbReference>
<proteinExistence type="inferred from homology"/>
<name>A0ABS6L9J9_9GAMM</name>
<sequence>MQRKLATWAATDPSLRIERLLRLITQPEWLAEAARITLSSKGAHTPGVDGVNKTMLQARLAVELQILRDELLSGHYQPLPARRVYIPKSNGKLRPLGIPALRDR</sequence>
<accession>A0ABS6L9J9</accession>
<protein>
    <recommendedName>
        <fullName evidence="4">Reverse transcriptase (RNA-dependent DNA polymerase)</fullName>
    </recommendedName>
</protein>
<dbReference type="EMBL" id="JAFMOY010000089">
    <property type="protein sequence ID" value="MBU9843601.1"/>
    <property type="molecule type" value="Genomic_DNA"/>
</dbReference>
<evidence type="ECO:0000313" key="3">
    <source>
        <dbReference type="Proteomes" id="UP000739284"/>
    </source>
</evidence>
<gene>
    <name evidence="2" type="ORF">J1784_00845</name>
</gene>
<evidence type="ECO:0000313" key="2">
    <source>
        <dbReference type="EMBL" id="MBU9843601.1"/>
    </source>
</evidence>
<dbReference type="PANTHER" id="PTHR34047">
    <property type="entry name" value="NUCLEAR INTRON MATURASE 1, MITOCHONDRIAL-RELATED"/>
    <property type="match status" value="1"/>
</dbReference>
<evidence type="ECO:0000256" key="1">
    <source>
        <dbReference type="ARBA" id="ARBA00034120"/>
    </source>
</evidence>
<comment type="caution">
    <text evidence="2">The sequence shown here is derived from an EMBL/GenBank/DDBJ whole genome shotgun (WGS) entry which is preliminary data.</text>
</comment>